<protein>
    <submittedName>
        <fullName evidence="2">PepSY domain-containing protein</fullName>
    </submittedName>
</protein>
<dbReference type="Proteomes" id="UP001166291">
    <property type="component" value="Unassembled WGS sequence"/>
</dbReference>
<keyword evidence="1" id="KW-1133">Transmembrane helix</keyword>
<evidence type="ECO:0000256" key="1">
    <source>
        <dbReference type="SAM" id="Phobius"/>
    </source>
</evidence>
<feature type="transmembrane region" description="Helical" evidence="1">
    <location>
        <begin position="394"/>
        <end position="411"/>
    </location>
</feature>
<comment type="caution">
    <text evidence="2">The sequence shown here is derived from an EMBL/GenBank/DDBJ whole genome shotgun (WGS) entry which is preliminary data.</text>
</comment>
<dbReference type="RefSeq" id="WP_219044064.1">
    <property type="nucleotide sequence ID" value="NZ_JAHWDQ010000003.1"/>
</dbReference>
<name>A0ABS6VU47_9GAMM</name>
<keyword evidence="3" id="KW-1185">Reference proteome</keyword>
<gene>
    <name evidence="2" type="ORF">KXJ70_13675</name>
</gene>
<feature type="transmembrane region" description="Helical" evidence="1">
    <location>
        <begin position="134"/>
        <end position="156"/>
    </location>
</feature>
<feature type="transmembrane region" description="Helical" evidence="1">
    <location>
        <begin position="329"/>
        <end position="354"/>
    </location>
</feature>
<keyword evidence="1" id="KW-0812">Transmembrane</keyword>
<evidence type="ECO:0000313" key="3">
    <source>
        <dbReference type="Proteomes" id="UP001166291"/>
    </source>
</evidence>
<keyword evidence="1" id="KW-0472">Membrane</keyword>
<feature type="transmembrane region" description="Helical" evidence="1">
    <location>
        <begin position="366"/>
        <end position="388"/>
    </location>
</feature>
<dbReference type="EMBL" id="JAHWDQ010000003">
    <property type="protein sequence ID" value="MBW2941841.1"/>
    <property type="molecule type" value="Genomic_DNA"/>
</dbReference>
<organism evidence="2 3">
    <name type="scientific">Zhongshania aquimaris</name>
    <dbReference type="NCBI Taxonomy" id="2857107"/>
    <lineage>
        <taxon>Bacteria</taxon>
        <taxon>Pseudomonadati</taxon>
        <taxon>Pseudomonadota</taxon>
        <taxon>Gammaproteobacteria</taxon>
        <taxon>Cellvibrionales</taxon>
        <taxon>Spongiibacteraceae</taxon>
        <taxon>Zhongshania</taxon>
    </lineage>
</organism>
<dbReference type="PANTHER" id="PTHR34219:SF3">
    <property type="entry name" value="BLL7967 PROTEIN"/>
    <property type="match status" value="1"/>
</dbReference>
<dbReference type="PANTHER" id="PTHR34219">
    <property type="entry name" value="IRON-REGULATED INNER MEMBRANE PROTEIN-RELATED"/>
    <property type="match status" value="1"/>
</dbReference>
<reference evidence="2" key="1">
    <citation type="submission" date="2021-07" db="EMBL/GenBank/DDBJ databases">
        <title>Zhongshania sp. CAU 1632 isolated from seawater.</title>
        <authorList>
            <person name="Kim W."/>
        </authorList>
    </citation>
    <scope>NUCLEOTIDE SEQUENCE</scope>
    <source>
        <strain evidence="2">CAU 1632</strain>
    </source>
</reference>
<accession>A0ABS6VU47</accession>
<proteinExistence type="predicted"/>
<sequence>MKQLLSPALVKNSLSSHSWLGLLVGIMMYLVCLSGTLAVFYQEFERWEQPTIEEFKTLPSEELQNAYRTVLAQSGETHHMYVSLPSATMPRASISNDDGGWFLNSDGSLGERVSHEWTHLLTELHIFLHLPENFGVIVVSILGAMLCGLIISGFLAHPRLFRDAFTLRLKGSKHLEQADIHNRLSVWGSPFYLMIAITGAYFGLALLLSLVVAPAFFDGKTDDIIPTVFGAEPTLDQAPHTAEVAKALAQMPTIAPEATPFYITVEDVGSAEQYIIVGAQHHDRLIYAEQYQFDGMGNYLNKIGFSDGEAGRQAIFSVYRLHFGHYGGFFIKVLYGIFGLALTVVSVSGINIWFARRKSRDALNNLWLGFVWGAPLALSATAISQLVFHFHSIALFWFCLLACSSLAQFINDELLVKALLLKLNAAALIGLVIAYGVQFNSHALQLIPLAVNISLVAIAIIFLCMAPSKAALQAARSAP</sequence>
<feature type="transmembrane region" description="Helical" evidence="1">
    <location>
        <begin position="20"/>
        <end position="41"/>
    </location>
</feature>
<dbReference type="InterPro" id="IPR005625">
    <property type="entry name" value="PepSY-ass_TM"/>
</dbReference>
<evidence type="ECO:0000313" key="2">
    <source>
        <dbReference type="EMBL" id="MBW2941841.1"/>
    </source>
</evidence>
<feature type="transmembrane region" description="Helical" evidence="1">
    <location>
        <begin position="191"/>
        <end position="217"/>
    </location>
</feature>
<dbReference type="Pfam" id="PF03929">
    <property type="entry name" value="PepSY_TM"/>
    <property type="match status" value="1"/>
</dbReference>
<feature type="transmembrane region" description="Helical" evidence="1">
    <location>
        <begin position="443"/>
        <end position="466"/>
    </location>
</feature>
<feature type="transmembrane region" description="Helical" evidence="1">
    <location>
        <begin position="418"/>
        <end position="437"/>
    </location>
</feature>